<protein>
    <submittedName>
        <fullName evidence="2">Alpha/beta hydrolase</fullName>
    </submittedName>
</protein>
<dbReference type="RefSeq" id="WP_320293938.1">
    <property type="nucleotide sequence ID" value="NZ_JAVIIU010000002.1"/>
</dbReference>
<proteinExistence type="predicted"/>
<evidence type="ECO:0000259" key="1">
    <source>
        <dbReference type="Pfam" id="PF00561"/>
    </source>
</evidence>
<dbReference type="PRINTS" id="PR00111">
    <property type="entry name" value="ABHYDROLASE"/>
</dbReference>
<organism evidence="2 3">
    <name type="scientific">Mesorhizobium humile</name>
    <dbReference type="NCBI Taxonomy" id="3072313"/>
    <lineage>
        <taxon>Bacteria</taxon>
        <taxon>Pseudomonadati</taxon>
        <taxon>Pseudomonadota</taxon>
        <taxon>Alphaproteobacteria</taxon>
        <taxon>Hyphomicrobiales</taxon>
        <taxon>Phyllobacteriaceae</taxon>
        <taxon>Mesorhizobium</taxon>
    </lineage>
</organism>
<dbReference type="InterPro" id="IPR029058">
    <property type="entry name" value="AB_hydrolase_fold"/>
</dbReference>
<feature type="domain" description="AB hydrolase-1" evidence="1">
    <location>
        <begin position="45"/>
        <end position="105"/>
    </location>
</feature>
<gene>
    <name evidence="2" type="ORF">RFM52_00650</name>
</gene>
<dbReference type="InterPro" id="IPR050266">
    <property type="entry name" value="AB_hydrolase_sf"/>
</dbReference>
<name>A0ABU4YCM4_9HYPH</name>
<comment type="caution">
    <text evidence="2">The sequence shown here is derived from an EMBL/GenBank/DDBJ whole genome shotgun (WGS) entry which is preliminary data.</text>
</comment>
<accession>A0ABU4YCM4</accession>
<dbReference type="EMBL" id="JAVIIV010000001">
    <property type="protein sequence ID" value="MDX8483684.1"/>
    <property type="molecule type" value="Genomic_DNA"/>
</dbReference>
<dbReference type="InterPro" id="IPR000073">
    <property type="entry name" value="AB_hydrolase_1"/>
</dbReference>
<dbReference type="SUPFAM" id="SSF53474">
    <property type="entry name" value="alpha/beta-Hydrolases"/>
    <property type="match status" value="1"/>
</dbReference>
<dbReference type="GO" id="GO:0016787">
    <property type="term" value="F:hydrolase activity"/>
    <property type="evidence" value="ECO:0007669"/>
    <property type="project" value="UniProtKB-KW"/>
</dbReference>
<dbReference type="Gene3D" id="3.40.50.1820">
    <property type="entry name" value="alpha/beta hydrolase"/>
    <property type="match status" value="1"/>
</dbReference>
<dbReference type="Pfam" id="PF00561">
    <property type="entry name" value="Abhydrolase_1"/>
    <property type="match status" value="1"/>
</dbReference>
<sequence length="253" mass="27739">MSHKAILLPGGVLPAQPAYAALLSALGNDVDAHAKDLEVYAEAAPPSDYSLDVEVDGIARYADRLGFEKFHLVGYSGGGAASLAFVCAHPERVSSLTLMEPAWAGNEGLSAEELAVRQIFRRLEGLPPPEFMAGFVRAHLREGVSPPPSPEGPTPPWMAKRPGGLNALAKAFSRAKLDLRRLRTFQRPVLYLLGGLSNPDYFARMADRLATVFPDFSIETYADRHHFDPPHRVEPERVATMLREFWKRAEAAP</sequence>
<reference evidence="2 3" key="1">
    <citation type="submission" date="2023-08" db="EMBL/GenBank/DDBJ databases">
        <title>Implementing the SeqCode for naming new Mesorhizobium species isolated from Vachellia karroo root nodules.</title>
        <authorList>
            <person name="Van Lill M."/>
        </authorList>
    </citation>
    <scope>NUCLEOTIDE SEQUENCE [LARGE SCALE GENOMIC DNA]</scope>
    <source>
        <strain evidence="2 3">VK2B</strain>
    </source>
</reference>
<evidence type="ECO:0000313" key="3">
    <source>
        <dbReference type="Proteomes" id="UP001280156"/>
    </source>
</evidence>
<evidence type="ECO:0000313" key="2">
    <source>
        <dbReference type="EMBL" id="MDX8483684.1"/>
    </source>
</evidence>
<keyword evidence="2" id="KW-0378">Hydrolase</keyword>
<dbReference type="Proteomes" id="UP001280156">
    <property type="component" value="Unassembled WGS sequence"/>
</dbReference>
<keyword evidence="3" id="KW-1185">Reference proteome</keyword>
<dbReference type="PANTHER" id="PTHR43798">
    <property type="entry name" value="MONOACYLGLYCEROL LIPASE"/>
    <property type="match status" value="1"/>
</dbReference>